<accession>A0A7W3Z8M6</accession>
<keyword evidence="3" id="KW-1185">Reference proteome</keyword>
<sequence length="157" mass="16725">MKLSGRVLATAMLSVAVFPFASGIAAADDAPPPIVEDFDYPGADQIYAQYHIRLLKGDGHILFADCASGGTLVKVWSRAAANDFFCFRVTGESGYLTMDVPDVYAVTGDQHELKATVVVKNVATPTDIPKNTYTPVGEGVDPKNGFTPLVELRSGKS</sequence>
<gene>
    <name evidence="2" type="ORF">H4281_05345</name>
</gene>
<protein>
    <submittedName>
        <fullName evidence="2">Uncharacterized protein</fullName>
    </submittedName>
</protein>
<comment type="caution">
    <text evidence="2">The sequence shown here is derived from an EMBL/GenBank/DDBJ whole genome shotgun (WGS) entry which is preliminary data.</text>
</comment>
<evidence type="ECO:0000313" key="3">
    <source>
        <dbReference type="Proteomes" id="UP000526734"/>
    </source>
</evidence>
<evidence type="ECO:0000256" key="1">
    <source>
        <dbReference type="SAM" id="SignalP"/>
    </source>
</evidence>
<reference evidence="2 3" key="1">
    <citation type="submission" date="2020-08" db="EMBL/GenBank/DDBJ databases">
        <title>Amycolatopsis sp. nov. DR6-1 isolated from Dendrobium heterocarpum.</title>
        <authorList>
            <person name="Tedsree N."/>
            <person name="Kuncharoen N."/>
            <person name="Likhitwitayawuid K."/>
            <person name="Tanasupawat S."/>
        </authorList>
    </citation>
    <scope>NUCLEOTIDE SEQUENCE [LARGE SCALE GENOMIC DNA]</scope>
    <source>
        <strain evidence="2 3">DR6-1</strain>
    </source>
</reference>
<dbReference type="RefSeq" id="WP_182889750.1">
    <property type="nucleotide sequence ID" value="NZ_JACGZW010000002.1"/>
</dbReference>
<organism evidence="2 3">
    <name type="scientific">Amycolatopsis dendrobii</name>
    <dbReference type="NCBI Taxonomy" id="2760662"/>
    <lineage>
        <taxon>Bacteria</taxon>
        <taxon>Bacillati</taxon>
        <taxon>Actinomycetota</taxon>
        <taxon>Actinomycetes</taxon>
        <taxon>Pseudonocardiales</taxon>
        <taxon>Pseudonocardiaceae</taxon>
        <taxon>Amycolatopsis</taxon>
    </lineage>
</organism>
<feature type="chain" id="PRO_5039707775" evidence="1">
    <location>
        <begin position="28"/>
        <end position="157"/>
    </location>
</feature>
<dbReference type="EMBL" id="JACGZW010000002">
    <property type="protein sequence ID" value="MBB1152546.1"/>
    <property type="molecule type" value="Genomic_DNA"/>
</dbReference>
<keyword evidence="1" id="KW-0732">Signal</keyword>
<dbReference type="AlphaFoldDB" id="A0A7W3Z8M6"/>
<feature type="signal peptide" evidence="1">
    <location>
        <begin position="1"/>
        <end position="27"/>
    </location>
</feature>
<proteinExistence type="predicted"/>
<dbReference type="Proteomes" id="UP000526734">
    <property type="component" value="Unassembled WGS sequence"/>
</dbReference>
<evidence type="ECO:0000313" key="2">
    <source>
        <dbReference type="EMBL" id="MBB1152546.1"/>
    </source>
</evidence>
<name>A0A7W3Z8M6_9PSEU</name>